<dbReference type="Gene3D" id="3.40.50.720">
    <property type="entry name" value="NAD(P)-binding Rossmann-like Domain"/>
    <property type="match status" value="1"/>
</dbReference>
<dbReference type="InterPro" id="IPR036291">
    <property type="entry name" value="NAD(P)-bd_dom_sf"/>
</dbReference>
<sequence length="311" mass="33056">MKVLLAGASGALGRSVTRQLTAAGHEVAGLGRGATNTLRADLLDADAVLRAVDGLAFDVVVHAATALKGESMARHQSMVPTNALRTRGTENLLSAARATGARRFVVESMMFGYGYGDHGAGLITEDNTPFGPRGTNAWLERHVGAMRAKERMAFTAEGLEAISLRFGFFYGAEVTDNDVLPLLRKRSLPVVADHGRAFSWVDVDDAARAVVLATEGGTPGQAYNIADRTPLPFGRHLQEVAAAFGAPQPLRVPLWLLKPAPLAHTAMTSQLRLDASKAERELGWSPTHDDSLAGVRALTSADGGSRRSRAR</sequence>
<dbReference type="InterPro" id="IPR051783">
    <property type="entry name" value="NAD(P)-dependent_oxidoreduct"/>
</dbReference>
<dbReference type="SUPFAM" id="SSF51735">
    <property type="entry name" value="NAD(P)-binding Rossmann-fold domains"/>
    <property type="match status" value="1"/>
</dbReference>
<dbReference type="OrthoDB" id="9787292at2"/>
<evidence type="ECO:0000313" key="4">
    <source>
        <dbReference type="Proteomes" id="UP000324106"/>
    </source>
</evidence>
<dbReference type="Pfam" id="PF01370">
    <property type="entry name" value="Epimerase"/>
    <property type="match status" value="1"/>
</dbReference>
<evidence type="ECO:0000256" key="1">
    <source>
        <dbReference type="SAM" id="MobiDB-lite"/>
    </source>
</evidence>
<name>A0A5P2B268_STRVZ</name>
<dbReference type="GO" id="GO:0004029">
    <property type="term" value="F:aldehyde dehydrogenase (NAD+) activity"/>
    <property type="evidence" value="ECO:0007669"/>
    <property type="project" value="TreeGrafter"/>
</dbReference>
<dbReference type="AlphaFoldDB" id="A0A5P2B268"/>
<gene>
    <name evidence="3" type="ORF">DEJ46_19625</name>
</gene>
<dbReference type="EMBL" id="CP029194">
    <property type="protein sequence ID" value="QES24692.1"/>
    <property type="molecule type" value="Genomic_DNA"/>
</dbReference>
<dbReference type="InterPro" id="IPR001509">
    <property type="entry name" value="Epimerase_deHydtase"/>
</dbReference>
<organism evidence="3 4">
    <name type="scientific">Streptomyces venezuelae</name>
    <dbReference type="NCBI Taxonomy" id="54571"/>
    <lineage>
        <taxon>Bacteria</taxon>
        <taxon>Bacillati</taxon>
        <taxon>Actinomycetota</taxon>
        <taxon>Actinomycetes</taxon>
        <taxon>Kitasatosporales</taxon>
        <taxon>Streptomycetaceae</taxon>
        <taxon>Streptomyces</taxon>
    </lineage>
</organism>
<dbReference type="PANTHER" id="PTHR48079:SF6">
    <property type="entry name" value="NAD(P)-BINDING DOMAIN-CONTAINING PROTEIN-RELATED"/>
    <property type="match status" value="1"/>
</dbReference>
<feature type="region of interest" description="Disordered" evidence="1">
    <location>
        <begin position="282"/>
        <end position="311"/>
    </location>
</feature>
<dbReference type="GO" id="GO:0005737">
    <property type="term" value="C:cytoplasm"/>
    <property type="evidence" value="ECO:0007669"/>
    <property type="project" value="TreeGrafter"/>
</dbReference>
<feature type="domain" description="NAD-dependent epimerase/dehydratase" evidence="2">
    <location>
        <begin position="3"/>
        <end position="226"/>
    </location>
</feature>
<protein>
    <submittedName>
        <fullName evidence="3">NAD(P)-dependent oxidoreductase</fullName>
    </submittedName>
</protein>
<dbReference type="RefSeq" id="WP_150268212.1">
    <property type="nucleotide sequence ID" value="NZ_CP029194.1"/>
</dbReference>
<dbReference type="PANTHER" id="PTHR48079">
    <property type="entry name" value="PROTEIN YEEZ"/>
    <property type="match status" value="1"/>
</dbReference>
<evidence type="ECO:0000259" key="2">
    <source>
        <dbReference type="Pfam" id="PF01370"/>
    </source>
</evidence>
<evidence type="ECO:0000313" key="3">
    <source>
        <dbReference type="EMBL" id="QES24692.1"/>
    </source>
</evidence>
<proteinExistence type="predicted"/>
<reference evidence="3 4" key="1">
    <citation type="submission" date="2018-05" db="EMBL/GenBank/DDBJ databases">
        <title>Streptomyces venezuelae.</title>
        <authorList>
            <person name="Kim W."/>
            <person name="Lee N."/>
            <person name="Cho B.-K."/>
        </authorList>
    </citation>
    <scope>NUCLEOTIDE SEQUENCE [LARGE SCALE GENOMIC DNA]</scope>
    <source>
        <strain evidence="3 4">ATCC 15068</strain>
    </source>
</reference>
<feature type="compositionally biased region" description="Basic and acidic residues" evidence="1">
    <location>
        <begin position="282"/>
        <end position="291"/>
    </location>
</feature>
<accession>A0A5P2B268</accession>
<dbReference type="Proteomes" id="UP000324106">
    <property type="component" value="Chromosome"/>
</dbReference>